<gene>
    <name evidence="2" type="ORF">K450DRAFT_290638</name>
</gene>
<accession>A0AAD5E4J4</accession>
<feature type="region of interest" description="Disordered" evidence="1">
    <location>
        <begin position="174"/>
        <end position="198"/>
    </location>
</feature>
<evidence type="ECO:0000313" key="2">
    <source>
        <dbReference type="EMBL" id="KAI8577251.1"/>
    </source>
</evidence>
<keyword evidence="3" id="KW-1185">Reference proteome</keyword>
<reference evidence="2" key="2">
    <citation type="journal article" date="2022" name="Proc. Natl. Acad. Sci. U.S.A.">
        <title>Diploid-dominant life cycles characterize the early evolution of Fungi.</title>
        <authorList>
            <person name="Amses K.R."/>
            <person name="Simmons D.R."/>
            <person name="Longcore J.E."/>
            <person name="Mondo S.J."/>
            <person name="Seto K."/>
            <person name="Jeronimo G.H."/>
            <person name="Bonds A.E."/>
            <person name="Quandt C.A."/>
            <person name="Davis W.J."/>
            <person name="Chang Y."/>
            <person name="Federici B.A."/>
            <person name="Kuo A."/>
            <person name="LaButti K."/>
            <person name="Pangilinan J."/>
            <person name="Andreopoulos W."/>
            <person name="Tritt A."/>
            <person name="Riley R."/>
            <person name="Hundley H."/>
            <person name="Johnson J."/>
            <person name="Lipzen A."/>
            <person name="Barry K."/>
            <person name="Lang B.F."/>
            <person name="Cuomo C.A."/>
            <person name="Buchler N.E."/>
            <person name="Grigoriev I.V."/>
            <person name="Spatafora J.W."/>
            <person name="Stajich J.E."/>
            <person name="James T.Y."/>
        </authorList>
    </citation>
    <scope>NUCLEOTIDE SEQUENCE</scope>
    <source>
        <strain evidence="2">AG</strain>
    </source>
</reference>
<dbReference type="GeneID" id="75918909"/>
<sequence>MNRTKSVGLDQLITAAEQRDVRNSERIEVAIVHRIRSLMLLEINGAEQHMGRQEYKSYHRLQCCQFEHYEFERLFSDFNAQYQTIRLGDKPLIGESAQDAQKRKVEKLLPLNLFRSAEWPTTPRFPYHRAPSSNSAEHFFRLEKNRHRKTHPLLGLSKSVDNVEKSSFRQKSTINHSLSISNEDSENSDPEDDEYRTTKPIRNWHYTESSNVADNNRNCHILELVSKHQYLLSDVVEAIIAIGAALNDDSVQTLEIRHAQHDNNHPSPVKLVATIFHYVLLNSELANNIFTTAKKSETSLRHALYEVHGDDNTLASRVGTLHYRLYEMMKDVLMSEETTIPDHNVEIINTPILLAFLEVYCRPELREFQNKMRTCTDRVPLSTKLMTTVYAKHYSLTGLVDNHIEITSEVHNGDSILPTDIVHVNGDRELLDKLDTKGIVAIKMSTELVKGNISDVYMLAKKQNDSYHCLLYCTLTPGAVAFLKLLGSERKNIVVAGIWENPNPIIPYYPCKKCGVVPNAVSIVTDLDQVGNSILASVYHYSTPGNISVRIDCGQNLKEISLSQRLKCMTVSENDLFVISLNRLMDGYKHGTIPIIPYDQEFHICDEMIAFALLPPAYREATIKLCFAKDAVHIYPDQNFAYLKEIKEGESSDHTRWLVKKVHMYRETVKDLASRESDAAESLENRVKQVIAIVKAATKGVPFVDMGSAAEVATLKWKKKVGDRNRYEVTEKLRTIHAELVAEANFSAVSMLLSYRFNSDFAKSAFTGEYMCFLGSENDFTGPMPPYYKFRVYQLALIGVIYTWRKYGQNIEISAQSINHDDKTRKVAYLNDSGDIHVSSAFEFGKVGESMMTEHIVGNLSASSTHNDIHNRNIPRACNLESFGLFTRFIIIMKRRFKKKRDQMWRQEL</sequence>
<reference evidence="2" key="1">
    <citation type="submission" date="2021-06" db="EMBL/GenBank/DDBJ databases">
        <authorList>
            <consortium name="DOE Joint Genome Institute"/>
            <person name="Mondo S.J."/>
            <person name="Amses K.R."/>
            <person name="Simmons D.R."/>
            <person name="Longcore J.E."/>
            <person name="Seto K."/>
            <person name="Alves G.H."/>
            <person name="Bonds A.E."/>
            <person name="Quandt C.A."/>
            <person name="Davis W.J."/>
            <person name="Chang Y."/>
            <person name="Letcher P.M."/>
            <person name="Powell M.J."/>
            <person name="Kuo A."/>
            <person name="Labutti K."/>
            <person name="Pangilinan J."/>
            <person name="Andreopoulos W."/>
            <person name="Tritt A."/>
            <person name="Riley R."/>
            <person name="Hundley H."/>
            <person name="Johnson J."/>
            <person name="Lipzen A."/>
            <person name="Barry K."/>
            <person name="Berbee M.L."/>
            <person name="Buchler N.E."/>
            <person name="Grigoriev I.V."/>
            <person name="Spatafora J.W."/>
            <person name="Stajich J.E."/>
            <person name="James T.Y."/>
        </authorList>
    </citation>
    <scope>NUCLEOTIDE SEQUENCE</scope>
    <source>
        <strain evidence="2">AG</strain>
    </source>
</reference>
<name>A0AAD5E4J4_UMBRA</name>
<proteinExistence type="predicted"/>
<feature type="compositionally biased region" description="Acidic residues" evidence="1">
    <location>
        <begin position="183"/>
        <end position="194"/>
    </location>
</feature>
<organism evidence="2 3">
    <name type="scientific">Umbelopsis ramanniana AG</name>
    <dbReference type="NCBI Taxonomy" id="1314678"/>
    <lineage>
        <taxon>Eukaryota</taxon>
        <taxon>Fungi</taxon>
        <taxon>Fungi incertae sedis</taxon>
        <taxon>Mucoromycota</taxon>
        <taxon>Mucoromycotina</taxon>
        <taxon>Umbelopsidomycetes</taxon>
        <taxon>Umbelopsidales</taxon>
        <taxon>Umbelopsidaceae</taxon>
        <taxon>Umbelopsis</taxon>
    </lineage>
</organism>
<evidence type="ECO:0000313" key="3">
    <source>
        <dbReference type="Proteomes" id="UP001206595"/>
    </source>
</evidence>
<protein>
    <submittedName>
        <fullName evidence="2">Uncharacterized protein</fullName>
    </submittedName>
</protein>
<dbReference type="RefSeq" id="XP_051442255.1">
    <property type="nucleotide sequence ID" value="XM_051593567.1"/>
</dbReference>
<dbReference type="EMBL" id="MU620943">
    <property type="protein sequence ID" value="KAI8577251.1"/>
    <property type="molecule type" value="Genomic_DNA"/>
</dbReference>
<comment type="caution">
    <text evidence="2">The sequence shown here is derived from an EMBL/GenBank/DDBJ whole genome shotgun (WGS) entry which is preliminary data.</text>
</comment>
<evidence type="ECO:0000256" key="1">
    <source>
        <dbReference type="SAM" id="MobiDB-lite"/>
    </source>
</evidence>
<dbReference type="AlphaFoldDB" id="A0AAD5E4J4"/>
<dbReference type="Proteomes" id="UP001206595">
    <property type="component" value="Unassembled WGS sequence"/>
</dbReference>